<dbReference type="EMBL" id="JAFMYW010000006">
    <property type="protein sequence ID" value="MBO0950904.1"/>
    <property type="molecule type" value="Genomic_DNA"/>
</dbReference>
<name>A0ABS3JLL4_9BACT</name>
<keyword evidence="1" id="KW-0812">Transmembrane</keyword>
<sequence>MNTSTAPAVLQVNGKTIRFMANTGLVDKVSKRVETKFNASASGGGTQQYGRTVVSTPTTLNVSSTNTTVTELWMRDGDKELDHTLSSDLSVRENQKVSILMVSGEHGENRQYVGVLNYNTGTWQTLNTLDHMVRSLVMPPLGTIIYFLLCAGAVLLCAVHWLVTLLAFGGIIYLATTRSTKMKEAREEVNRQVAEMKQWLIDTNGV</sequence>
<keyword evidence="3" id="KW-1185">Reference proteome</keyword>
<feature type="transmembrane region" description="Helical" evidence="1">
    <location>
        <begin position="144"/>
        <end position="176"/>
    </location>
</feature>
<protein>
    <submittedName>
        <fullName evidence="2">Uncharacterized protein</fullName>
    </submittedName>
</protein>
<proteinExistence type="predicted"/>
<dbReference type="RefSeq" id="WP_207330846.1">
    <property type="nucleotide sequence ID" value="NZ_JAFMYW010000006.1"/>
</dbReference>
<dbReference type="Proteomes" id="UP000664628">
    <property type="component" value="Unassembled WGS sequence"/>
</dbReference>
<keyword evidence="1" id="KW-1133">Transmembrane helix</keyword>
<gene>
    <name evidence="2" type="ORF">J2I46_20095</name>
</gene>
<evidence type="ECO:0000313" key="2">
    <source>
        <dbReference type="EMBL" id="MBO0950904.1"/>
    </source>
</evidence>
<organism evidence="2 3">
    <name type="scientific">Fibrella forsythiae</name>
    <dbReference type="NCBI Taxonomy" id="2817061"/>
    <lineage>
        <taxon>Bacteria</taxon>
        <taxon>Pseudomonadati</taxon>
        <taxon>Bacteroidota</taxon>
        <taxon>Cytophagia</taxon>
        <taxon>Cytophagales</taxon>
        <taxon>Spirosomataceae</taxon>
        <taxon>Fibrella</taxon>
    </lineage>
</organism>
<reference evidence="2 3" key="1">
    <citation type="submission" date="2021-03" db="EMBL/GenBank/DDBJ databases">
        <title>Fibrella sp. HMF5405 genome sequencing and assembly.</title>
        <authorList>
            <person name="Kang H."/>
            <person name="Kim H."/>
            <person name="Bae S."/>
            <person name="Joh K."/>
        </authorList>
    </citation>
    <scope>NUCLEOTIDE SEQUENCE [LARGE SCALE GENOMIC DNA]</scope>
    <source>
        <strain evidence="2 3">HMF5405</strain>
    </source>
</reference>
<comment type="caution">
    <text evidence="2">The sequence shown here is derived from an EMBL/GenBank/DDBJ whole genome shotgun (WGS) entry which is preliminary data.</text>
</comment>
<keyword evidence="1" id="KW-0472">Membrane</keyword>
<evidence type="ECO:0000256" key="1">
    <source>
        <dbReference type="SAM" id="Phobius"/>
    </source>
</evidence>
<evidence type="ECO:0000313" key="3">
    <source>
        <dbReference type="Proteomes" id="UP000664628"/>
    </source>
</evidence>
<accession>A0ABS3JLL4</accession>